<name>A0A6S7JNW9_PARCT</name>
<evidence type="ECO:0000313" key="2">
    <source>
        <dbReference type="Proteomes" id="UP001152795"/>
    </source>
</evidence>
<organism evidence="1 2">
    <name type="scientific">Paramuricea clavata</name>
    <name type="common">Red gorgonian</name>
    <name type="synonym">Violescent sea-whip</name>
    <dbReference type="NCBI Taxonomy" id="317549"/>
    <lineage>
        <taxon>Eukaryota</taxon>
        <taxon>Metazoa</taxon>
        <taxon>Cnidaria</taxon>
        <taxon>Anthozoa</taxon>
        <taxon>Octocorallia</taxon>
        <taxon>Malacalcyonacea</taxon>
        <taxon>Plexauridae</taxon>
        <taxon>Paramuricea</taxon>
    </lineage>
</organism>
<dbReference type="EMBL" id="CACRXK020019979">
    <property type="protein sequence ID" value="CAB4034275.1"/>
    <property type="molecule type" value="Genomic_DNA"/>
</dbReference>
<keyword evidence="2" id="KW-1185">Reference proteome</keyword>
<comment type="caution">
    <text evidence="1">The sequence shown here is derived from an EMBL/GenBank/DDBJ whole genome shotgun (WGS) entry which is preliminary data.</text>
</comment>
<dbReference type="InterPro" id="IPR013087">
    <property type="entry name" value="Znf_C2H2_type"/>
</dbReference>
<gene>
    <name evidence="1" type="ORF">PACLA_8A065420</name>
</gene>
<protein>
    <submittedName>
        <fullName evidence="1">GPI transamidase component PIG-S</fullName>
    </submittedName>
</protein>
<reference evidence="1" key="1">
    <citation type="submission" date="2020-04" db="EMBL/GenBank/DDBJ databases">
        <authorList>
            <person name="Alioto T."/>
            <person name="Alioto T."/>
            <person name="Gomez Garrido J."/>
        </authorList>
    </citation>
    <scope>NUCLEOTIDE SEQUENCE</scope>
    <source>
        <strain evidence="1">A484AB</strain>
    </source>
</reference>
<evidence type="ECO:0000313" key="1">
    <source>
        <dbReference type="EMBL" id="CAB4034275.1"/>
    </source>
</evidence>
<proteinExistence type="predicted"/>
<dbReference type="PROSITE" id="PS00028">
    <property type="entry name" value="ZINC_FINGER_C2H2_1"/>
    <property type="match status" value="1"/>
</dbReference>
<dbReference type="AlphaFoldDB" id="A0A6S7JNW9"/>
<dbReference type="Proteomes" id="UP001152795">
    <property type="component" value="Unassembled WGS sequence"/>
</dbReference>
<sequence length="254" mass="29412">MPFKRFSCSVRCPRCAKTWKSSKAVWRHMMASHQLRISPVDFIGEKEEIVDVTKPVILCSNLLHYHEWLTTLTERVNEALHPALPGRWTKIEDPCVPEKYVLHFLAELLEQTDEIVSPHSVSYNCHRAVPYRMRTKRVSYRVHTLMALKKVLEAQGKIKLDSNVAFRHFEKVNASASSTPLTMKQKIARAKANASNLAYPEREQAPTSRISLVVSEGEGRATREAEVIYWPDLYKTTSSYKFQLRFYVMKCELR</sequence>
<dbReference type="OrthoDB" id="5957169at2759"/>
<accession>A0A6S7JNW9</accession>